<dbReference type="InParanoid" id="A0A263CW74"/>
<evidence type="ECO:0000256" key="4">
    <source>
        <dbReference type="SAM" id="MobiDB-lite"/>
    </source>
</evidence>
<dbReference type="GO" id="GO:0016042">
    <property type="term" value="P:lipid catabolic process"/>
    <property type="evidence" value="ECO:0007669"/>
    <property type="project" value="UniProtKB-KW"/>
</dbReference>
<gene>
    <name evidence="5" type="ORF">CFN78_26230</name>
</gene>
<feature type="compositionally biased region" description="Basic and acidic residues" evidence="4">
    <location>
        <begin position="425"/>
        <end position="435"/>
    </location>
</feature>
<accession>A0A263CW74</accession>
<dbReference type="InterPro" id="IPR029058">
    <property type="entry name" value="AB_hydrolase_fold"/>
</dbReference>
<evidence type="ECO:0000256" key="1">
    <source>
        <dbReference type="ARBA" id="ARBA00022801"/>
    </source>
</evidence>
<keyword evidence="2" id="KW-0442">Lipid degradation</keyword>
<evidence type="ECO:0000256" key="2">
    <source>
        <dbReference type="ARBA" id="ARBA00022963"/>
    </source>
</evidence>
<dbReference type="SUPFAM" id="SSF53474">
    <property type="entry name" value="alpha/beta-Hydrolases"/>
    <property type="match status" value="1"/>
</dbReference>
<keyword evidence="3" id="KW-0443">Lipid metabolism</keyword>
<dbReference type="InterPro" id="IPR006311">
    <property type="entry name" value="TAT_signal"/>
</dbReference>
<dbReference type="EMBL" id="NKYE01000022">
    <property type="protein sequence ID" value="OZM70219.1"/>
    <property type="molecule type" value="Genomic_DNA"/>
</dbReference>
<evidence type="ECO:0000256" key="3">
    <source>
        <dbReference type="ARBA" id="ARBA00023098"/>
    </source>
</evidence>
<sequence>MVDANDRQELDMTGRKILGGAAAVMAAALLFTGLPAAAAPEGAAMRPSVARPTGPHAVGKTDLRLLDPDRADPWVGSEKRQLMTTVWYPAGGGGEPAPYTGPELANHLDRTVTPELGLDQGRVDWANIETHAAAAPPVTGRAGGYPVVLYSPGAFESRVYGSGAAADLASHGYVVVTVDHTYETEVEFPDGLRPRVADAGDPDQAALLRKVFDVRVRDTHFVLDELTELGAGRKPDADGRALPPGLGAALDLDSVGMVGHSAGGDTAAQAMSEDRRIDSAVDMDGFLAYDSMGEQPMPVAEHGLDRPFLLMGSESSVSELPPPGQQPDWILRTHHSNPAWASLWNRSTAGKLDLAIPRARHHVFTDHLAILLQLEEIGVPGETVAGLIGSTADPGRVSGSVRAYVEAFFEQHLRHRPQPLLDGPSPHHPDIRFVR</sequence>
<reference evidence="5 6" key="1">
    <citation type="submission" date="2017-07" db="EMBL/GenBank/DDBJ databases">
        <title>Amycolatopsis antarcticus sp. nov., isolated from the surface of an Antarcticus brown macroalga.</title>
        <authorList>
            <person name="Wang J."/>
            <person name="Leiva S."/>
            <person name="Huang J."/>
            <person name="Huang Y."/>
        </authorList>
    </citation>
    <scope>NUCLEOTIDE SEQUENCE [LARGE SCALE GENOMIC DNA]</scope>
    <source>
        <strain evidence="5 6">AU-G6</strain>
    </source>
</reference>
<comment type="caution">
    <text evidence="5">The sequence shown here is derived from an EMBL/GenBank/DDBJ whole genome shotgun (WGS) entry which is preliminary data.</text>
</comment>
<protein>
    <submittedName>
        <fullName evidence="5">Lipase</fullName>
    </submittedName>
</protein>
<dbReference type="GO" id="GO:0003847">
    <property type="term" value="F:1-alkyl-2-acetylglycerophosphocholine esterase activity"/>
    <property type="evidence" value="ECO:0007669"/>
    <property type="project" value="TreeGrafter"/>
</dbReference>
<dbReference type="Pfam" id="PF03403">
    <property type="entry name" value="PAF-AH_p_II"/>
    <property type="match status" value="1"/>
</dbReference>
<dbReference type="AlphaFoldDB" id="A0A263CW74"/>
<dbReference type="PROSITE" id="PS51318">
    <property type="entry name" value="TAT"/>
    <property type="match status" value="1"/>
</dbReference>
<proteinExistence type="predicted"/>
<feature type="region of interest" description="Disordered" evidence="4">
    <location>
        <begin position="416"/>
        <end position="435"/>
    </location>
</feature>
<organism evidence="5 6">
    <name type="scientific">Amycolatopsis antarctica</name>
    <dbReference type="NCBI Taxonomy" id="1854586"/>
    <lineage>
        <taxon>Bacteria</taxon>
        <taxon>Bacillati</taxon>
        <taxon>Actinomycetota</taxon>
        <taxon>Actinomycetes</taxon>
        <taxon>Pseudonocardiales</taxon>
        <taxon>Pseudonocardiaceae</taxon>
        <taxon>Amycolatopsis</taxon>
    </lineage>
</organism>
<evidence type="ECO:0000313" key="6">
    <source>
        <dbReference type="Proteomes" id="UP000242444"/>
    </source>
</evidence>
<dbReference type="Gene3D" id="3.40.50.1820">
    <property type="entry name" value="alpha/beta hydrolase"/>
    <property type="match status" value="1"/>
</dbReference>
<evidence type="ECO:0000313" key="5">
    <source>
        <dbReference type="EMBL" id="OZM70219.1"/>
    </source>
</evidence>
<keyword evidence="6" id="KW-1185">Reference proteome</keyword>
<dbReference type="PANTHER" id="PTHR10272">
    <property type="entry name" value="PLATELET-ACTIVATING FACTOR ACETYLHYDROLASE"/>
    <property type="match status" value="1"/>
</dbReference>
<keyword evidence="1" id="KW-0378">Hydrolase</keyword>
<name>A0A263CW74_9PSEU</name>
<dbReference type="Proteomes" id="UP000242444">
    <property type="component" value="Unassembled WGS sequence"/>
</dbReference>
<dbReference type="PANTHER" id="PTHR10272:SF0">
    <property type="entry name" value="PLATELET-ACTIVATING FACTOR ACETYLHYDROLASE"/>
    <property type="match status" value="1"/>
</dbReference>